<evidence type="ECO:0000313" key="1">
    <source>
        <dbReference type="EMBL" id="AAP99655.1"/>
    </source>
</evidence>
<protein>
    <submittedName>
        <fullName evidence="1">Uncharacterized protein</fullName>
    </submittedName>
</protein>
<reference evidence="1 2" key="1">
    <citation type="journal article" date="2003" name="Proc. Natl. Acad. Sci. U.S.A.">
        <title>Genome sequence of the cyanobacterium Prochlorococcus marinus SS120, a nearly minimal oxyphototrophic genome.</title>
        <authorList>
            <person name="Dufresne A."/>
            <person name="Salanoubat M."/>
            <person name="Partensky F."/>
            <person name="Artiguenave F."/>
            <person name="Axmann I.M."/>
            <person name="Barbe V."/>
            <person name="Duprat S."/>
            <person name="Galperin M.Y."/>
            <person name="Koonin E.V."/>
            <person name="Le Gall F."/>
            <person name="Makarova K.S."/>
            <person name="Ostrowski M."/>
            <person name="Oztas S."/>
            <person name="Robert C."/>
            <person name="Rogozin I.B."/>
            <person name="Scanlan D.J."/>
            <person name="Tandeau de Marsac N."/>
            <person name="Weissenbach J."/>
            <person name="Wincker P."/>
            <person name="Wolf Y.I."/>
            <person name="Hess W.R."/>
        </authorList>
    </citation>
    <scope>NUCLEOTIDE SEQUENCE [LARGE SCALE GENOMIC DNA]</scope>
    <source>
        <strain evidence="2">SARG / CCMP1375 / SS120</strain>
    </source>
</reference>
<dbReference type="EnsemblBacteria" id="AAP99655">
    <property type="protein sequence ID" value="AAP99655"/>
    <property type="gene ID" value="Pro_0611"/>
</dbReference>
<proteinExistence type="predicted"/>
<dbReference type="STRING" id="167539.Pro_0611"/>
<dbReference type="OrthoDB" id="548825at2"/>
<dbReference type="KEGG" id="pma:Pro_0611"/>
<dbReference type="EMBL" id="AE017126">
    <property type="protein sequence ID" value="AAP99655.1"/>
    <property type="molecule type" value="Genomic_DNA"/>
</dbReference>
<sequence>MLRKLHTLFVKDLDANPIDWNLQKKFSIGEKLPPLGQREKVVNNSSLTIIAVGRCISKNN</sequence>
<dbReference type="Proteomes" id="UP000001420">
    <property type="component" value="Chromosome"/>
</dbReference>
<dbReference type="HOGENOM" id="CLU_2938019_0_0_3"/>
<dbReference type="AlphaFoldDB" id="Q7VCX9"/>
<name>Q7VCX9_PROMA</name>
<keyword evidence="2" id="KW-1185">Reference proteome</keyword>
<accession>Q7VCX9</accession>
<organism evidence="1 2">
    <name type="scientific">Prochlorococcus marinus (strain SARG / CCMP1375 / SS120)</name>
    <dbReference type="NCBI Taxonomy" id="167539"/>
    <lineage>
        <taxon>Bacteria</taxon>
        <taxon>Bacillati</taxon>
        <taxon>Cyanobacteriota</taxon>
        <taxon>Cyanophyceae</taxon>
        <taxon>Synechococcales</taxon>
        <taxon>Prochlorococcaceae</taxon>
        <taxon>Prochlorococcus</taxon>
    </lineage>
</organism>
<evidence type="ECO:0000313" key="2">
    <source>
        <dbReference type="Proteomes" id="UP000001420"/>
    </source>
</evidence>
<gene>
    <name evidence="1" type="ordered locus">Pro_0611</name>
</gene>